<sequence>MVFMLRWWILLCLLSGHFAEVMKSNIFFLSGQTERVNLSVSHLTQQPESDLAQSELEFVWMWTSHDGRYSDVLLAKASSSRQEASTHFMDYFSLSKDHDITVKPKFECAGVFLFARTKPEYVPLAEIEVFATKFTPSLWPTFRLASDVSVSCELSRLPKGATLQWEIEGEPTSNTTVFFNNTVHMVIKGLQRRSRSYCCKIILNSRPLHSVCNAIRAEEVSSDATLTLYRESSNSSVMALLCVASRGYTHASWSWTPALTAKEVTVVTSAKYTSNVTFNIRFSSRDINSYSLPLYILPVEFEDGGTYKCYFDEVLIASMYVFTIKVSTQPANGFLRNFPVVLRCELSEVSGESVTLTWLRMNGSRGLLVKQEVLTENHPNRTLSLTLPSLRSDQLHWQCVVFTEGMLRATASLTLTMPTQTEMSSVTGPDYTDSLPYCFKYIQKKQV</sequence>
<dbReference type="GeneTree" id="ENSGT00940000178681"/>
<evidence type="ECO:0000259" key="2">
    <source>
        <dbReference type="PROSITE" id="PS50835"/>
    </source>
</evidence>
<dbReference type="AlphaFoldDB" id="A0AAY5KZT3"/>
<feature type="domain" description="Ig-like" evidence="2">
    <location>
        <begin position="234"/>
        <end position="327"/>
    </location>
</feature>
<keyword evidence="1" id="KW-0732">Signal</keyword>
<reference evidence="3" key="2">
    <citation type="submission" date="2025-08" db="UniProtKB">
        <authorList>
            <consortium name="Ensembl"/>
        </authorList>
    </citation>
    <scope>IDENTIFICATION</scope>
</reference>
<dbReference type="PROSITE" id="PS50835">
    <property type="entry name" value="IG_LIKE"/>
    <property type="match status" value="2"/>
</dbReference>
<feature type="signal peptide" evidence="1">
    <location>
        <begin position="1"/>
        <end position="19"/>
    </location>
</feature>
<keyword evidence="4" id="KW-1185">Reference proteome</keyword>
<organism evidence="3 4">
    <name type="scientific">Esox lucius</name>
    <name type="common">Northern pike</name>
    <dbReference type="NCBI Taxonomy" id="8010"/>
    <lineage>
        <taxon>Eukaryota</taxon>
        <taxon>Metazoa</taxon>
        <taxon>Chordata</taxon>
        <taxon>Craniata</taxon>
        <taxon>Vertebrata</taxon>
        <taxon>Euteleostomi</taxon>
        <taxon>Actinopterygii</taxon>
        <taxon>Neopterygii</taxon>
        <taxon>Teleostei</taxon>
        <taxon>Protacanthopterygii</taxon>
        <taxon>Esociformes</taxon>
        <taxon>Esocidae</taxon>
        <taxon>Esox</taxon>
    </lineage>
</organism>
<protein>
    <recommendedName>
        <fullName evidence="2">Ig-like domain-containing protein</fullName>
    </recommendedName>
</protein>
<name>A0AAY5KZT3_ESOLU</name>
<dbReference type="InterPro" id="IPR007110">
    <property type="entry name" value="Ig-like_dom"/>
</dbReference>
<accession>A0AAY5KZT3</accession>
<reference evidence="3 4" key="1">
    <citation type="submission" date="2020-02" db="EMBL/GenBank/DDBJ databases">
        <title>Esox lucius (northern pike) genome, fEsoLuc1, primary haplotype.</title>
        <authorList>
            <person name="Myers G."/>
            <person name="Karagic N."/>
            <person name="Meyer A."/>
            <person name="Pippel M."/>
            <person name="Reichard M."/>
            <person name="Winkler S."/>
            <person name="Tracey A."/>
            <person name="Sims Y."/>
            <person name="Howe K."/>
            <person name="Rhie A."/>
            <person name="Formenti G."/>
            <person name="Durbin R."/>
            <person name="Fedrigo O."/>
            <person name="Jarvis E.D."/>
        </authorList>
    </citation>
    <scope>NUCLEOTIDE SEQUENCE [LARGE SCALE GENOMIC DNA]</scope>
</reference>
<dbReference type="InterPro" id="IPR036179">
    <property type="entry name" value="Ig-like_dom_sf"/>
</dbReference>
<dbReference type="Proteomes" id="UP000265140">
    <property type="component" value="Chromosome 16"/>
</dbReference>
<feature type="domain" description="Ig-like" evidence="2">
    <location>
        <begin position="340"/>
        <end position="416"/>
    </location>
</feature>
<dbReference type="Ensembl" id="ENSELUT00000110040.1">
    <property type="protein sequence ID" value="ENSELUP00000094394.1"/>
    <property type="gene ID" value="ENSELUG00000038693.1"/>
</dbReference>
<dbReference type="SUPFAM" id="SSF48726">
    <property type="entry name" value="Immunoglobulin"/>
    <property type="match status" value="1"/>
</dbReference>
<reference evidence="3" key="3">
    <citation type="submission" date="2025-09" db="UniProtKB">
        <authorList>
            <consortium name="Ensembl"/>
        </authorList>
    </citation>
    <scope>IDENTIFICATION</scope>
</reference>
<feature type="chain" id="PRO_5044240203" description="Ig-like domain-containing protein" evidence="1">
    <location>
        <begin position="20"/>
        <end position="447"/>
    </location>
</feature>
<proteinExistence type="predicted"/>
<evidence type="ECO:0000313" key="3">
    <source>
        <dbReference type="Ensembl" id="ENSELUP00000094394.1"/>
    </source>
</evidence>
<evidence type="ECO:0000256" key="1">
    <source>
        <dbReference type="SAM" id="SignalP"/>
    </source>
</evidence>
<evidence type="ECO:0000313" key="4">
    <source>
        <dbReference type="Proteomes" id="UP000265140"/>
    </source>
</evidence>